<keyword evidence="1 4" id="KW-0245">EGF-like domain</keyword>
<evidence type="ECO:0000313" key="6">
    <source>
        <dbReference type="EMBL" id="EKC35182.1"/>
    </source>
</evidence>
<feature type="disulfide bond" evidence="4">
    <location>
        <begin position="222"/>
        <end position="231"/>
    </location>
</feature>
<dbReference type="InterPro" id="IPR018097">
    <property type="entry name" value="EGF_Ca-bd_CS"/>
</dbReference>
<dbReference type="FunFam" id="2.10.25.10:FF:000125">
    <property type="entry name" value="Neurogenic locus notch protein-like"/>
    <property type="match status" value="2"/>
</dbReference>
<evidence type="ECO:0000256" key="1">
    <source>
        <dbReference type="ARBA" id="ARBA00022536"/>
    </source>
</evidence>
<dbReference type="SMART" id="SM00179">
    <property type="entry name" value="EGF_CA"/>
    <property type="match status" value="4"/>
</dbReference>
<accession>K1QE52</accession>
<dbReference type="CDD" id="cd01450">
    <property type="entry name" value="vWFA_subfamily_ECM"/>
    <property type="match status" value="1"/>
</dbReference>
<dbReference type="InterPro" id="IPR009030">
    <property type="entry name" value="Growth_fac_rcpt_cys_sf"/>
</dbReference>
<feature type="disulfide bond" evidence="4">
    <location>
        <begin position="261"/>
        <end position="270"/>
    </location>
</feature>
<dbReference type="Gene3D" id="2.10.25.10">
    <property type="entry name" value="Laminin"/>
    <property type="match status" value="4"/>
</dbReference>
<dbReference type="GO" id="GO:0005509">
    <property type="term" value="F:calcium ion binding"/>
    <property type="evidence" value="ECO:0007669"/>
    <property type="project" value="InterPro"/>
</dbReference>
<evidence type="ECO:0000256" key="2">
    <source>
        <dbReference type="ARBA" id="ARBA00022737"/>
    </source>
</evidence>
<dbReference type="InParanoid" id="K1QE52"/>
<dbReference type="PANTHER" id="PTHR12916:SF10">
    <property type="entry name" value="NEUROGENIC LOCUS NOTCH HOMOLOG PROTEIN 2 PRECURSOR"/>
    <property type="match status" value="1"/>
</dbReference>
<dbReference type="SUPFAM" id="SSF57184">
    <property type="entry name" value="Growth factor receptor domain"/>
    <property type="match status" value="1"/>
</dbReference>
<dbReference type="InterPro" id="IPR000742">
    <property type="entry name" value="EGF"/>
</dbReference>
<protein>
    <submittedName>
        <fullName evidence="6">Neurogenic locus notch-like protein 3</fullName>
    </submittedName>
</protein>
<dbReference type="Pfam" id="PF00092">
    <property type="entry name" value="VWA"/>
    <property type="match status" value="2"/>
</dbReference>
<dbReference type="InterPro" id="IPR001881">
    <property type="entry name" value="EGF-like_Ca-bd_dom"/>
</dbReference>
<dbReference type="Pfam" id="PF07645">
    <property type="entry name" value="EGF_CA"/>
    <property type="match status" value="4"/>
</dbReference>
<dbReference type="InterPro" id="IPR049883">
    <property type="entry name" value="NOTCH1_EGF-like"/>
</dbReference>
<dbReference type="PANTHER" id="PTHR12916">
    <property type="entry name" value="CYTOCHROME C OXIDASE POLYPEPTIDE VIC-2"/>
    <property type="match status" value="1"/>
</dbReference>
<dbReference type="PROSITE" id="PS50026">
    <property type="entry name" value="EGF_3"/>
    <property type="match status" value="4"/>
</dbReference>
<dbReference type="SMART" id="SM00181">
    <property type="entry name" value="EGF"/>
    <property type="match status" value="4"/>
</dbReference>
<evidence type="ECO:0000256" key="4">
    <source>
        <dbReference type="PROSITE-ProRule" id="PRU00076"/>
    </source>
</evidence>
<dbReference type="Gene3D" id="3.40.50.410">
    <property type="entry name" value="von Willebrand factor, type A domain"/>
    <property type="match status" value="2"/>
</dbReference>
<dbReference type="HOGENOM" id="CLU_388950_0_0_1"/>
<proteinExistence type="predicted"/>
<evidence type="ECO:0000256" key="3">
    <source>
        <dbReference type="ARBA" id="ARBA00023157"/>
    </source>
</evidence>
<dbReference type="GO" id="GO:0007219">
    <property type="term" value="P:Notch signaling pathway"/>
    <property type="evidence" value="ECO:0007669"/>
    <property type="project" value="TreeGrafter"/>
</dbReference>
<dbReference type="PROSITE" id="PS50234">
    <property type="entry name" value="VWFA"/>
    <property type="match status" value="2"/>
</dbReference>
<dbReference type="PROSITE" id="PS01187">
    <property type="entry name" value="EGF_CA"/>
    <property type="match status" value="1"/>
</dbReference>
<reference evidence="6" key="1">
    <citation type="journal article" date="2012" name="Nature">
        <title>The oyster genome reveals stress adaptation and complexity of shell formation.</title>
        <authorList>
            <person name="Zhang G."/>
            <person name="Fang X."/>
            <person name="Guo X."/>
            <person name="Li L."/>
            <person name="Luo R."/>
            <person name="Xu F."/>
            <person name="Yang P."/>
            <person name="Zhang L."/>
            <person name="Wang X."/>
            <person name="Qi H."/>
            <person name="Xiong Z."/>
            <person name="Que H."/>
            <person name="Xie Y."/>
            <person name="Holland P.W."/>
            <person name="Paps J."/>
            <person name="Zhu Y."/>
            <person name="Wu F."/>
            <person name="Chen Y."/>
            <person name="Wang J."/>
            <person name="Peng C."/>
            <person name="Meng J."/>
            <person name="Yang L."/>
            <person name="Liu J."/>
            <person name="Wen B."/>
            <person name="Zhang N."/>
            <person name="Huang Z."/>
            <person name="Zhu Q."/>
            <person name="Feng Y."/>
            <person name="Mount A."/>
            <person name="Hedgecock D."/>
            <person name="Xu Z."/>
            <person name="Liu Y."/>
            <person name="Domazet-Loso T."/>
            <person name="Du Y."/>
            <person name="Sun X."/>
            <person name="Zhang S."/>
            <person name="Liu B."/>
            <person name="Cheng P."/>
            <person name="Jiang X."/>
            <person name="Li J."/>
            <person name="Fan D."/>
            <person name="Wang W."/>
            <person name="Fu W."/>
            <person name="Wang T."/>
            <person name="Wang B."/>
            <person name="Zhang J."/>
            <person name="Peng Z."/>
            <person name="Li Y."/>
            <person name="Li N."/>
            <person name="Wang J."/>
            <person name="Chen M."/>
            <person name="He Y."/>
            <person name="Tan F."/>
            <person name="Song X."/>
            <person name="Zheng Q."/>
            <person name="Huang R."/>
            <person name="Yang H."/>
            <person name="Du X."/>
            <person name="Chen L."/>
            <person name="Yang M."/>
            <person name="Gaffney P.M."/>
            <person name="Wang S."/>
            <person name="Luo L."/>
            <person name="She Z."/>
            <person name="Ming Y."/>
            <person name="Huang W."/>
            <person name="Zhang S."/>
            <person name="Huang B."/>
            <person name="Zhang Y."/>
            <person name="Qu T."/>
            <person name="Ni P."/>
            <person name="Miao G."/>
            <person name="Wang J."/>
            <person name="Wang Q."/>
            <person name="Steinberg C.E."/>
            <person name="Wang H."/>
            <person name="Li N."/>
            <person name="Qian L."/>
            <person name="Zhang G."/>
            <person name="Li Y."/>
            <person name="Yang H."/>
            <person name="Liu X."/>
            <person name="Wang J."/>
            <person name="Yin Y."/>
            <person name="Wang J."/>
        </authorList>
    </citation>
    <scope>NUCLEOTIDE SEQUENCE [LARGE SCALE GENOMIC DNA]</scope>
    <source>
        <strain evidence="6">05x7-T-G4-1.051#20</strain>
    </source>
</reference>
<name>K1QE52_MAGGI</name>
<dbReference type="SUPFAM" id="SSF53300">
    <property type="entry name" value="vWA-like"/>
    <property type="match status" value="2"/>
</dbReference>
<dbReference type="PROSITE" id="PS00022">
    <property type="entry name" value="EGF_1"/>
    <property type="match status" value="4"/>
</dbReference>
<dbReference type="AlphaFoldDB" id="K1QE52"/>
<gene>
    <name evidence="6" type="ORF">CGI_10009494</name>
</gene>
<comment type="caution">
    <text evidence="4">Lacks conserved residue(s) required for the propagation of feature annotation.</text>
</comment>
<dbReference type="GO" id="GO:0005112">
    <property type="term" value="F:Notch binding"/>
    <property type="evidence" value="ECO:0007669"/>
    <property type="project" value="TreeGrafter"/>
</dbReference>
<keyword evidence="3 4" id="KW-1015">Disulfide bond</keyword>
<organism evidence="6">
    <name type="scientific">Magallana gigas</name>
    <name type="common">Pacific oyster</name>
    <name type="synonym">Crassostrea gigas</name>
    <dbReference type="NCBI Taxonomy" id="29159"/>
    <lineage>
        <taxon>Eukaryota</taxon>
        <taxon>Metazoa</taxon>
        <taxon>Spiralia</taxon>
        <taxon>Lophotrochozoa</taxon>
        <taxon>Mollusca</taxon>
        <taxon>Bivalvia</taxon>
        <taxon>Autobranchia</taxon>
        <taxon>Pteriomorphia</taxon>
        <taxon>Ostreida</taxon>
        <taxon>Ostreoidea</taxon>
        <taxon>Ostreidae</taxon>
        <taxon>Magallana</taxon>
    </lineage>
</organism>
<keyword evidence="2" id="KW-0677">Repeat</keyword>
<sequence length="710" mass="79485">MSTSERYEIASGSTIQSPFGHNESKRTLLKSDSGEDETPRRKQIKNKKNPDGLILVQQDARLCPLISDYQERLSACRGFTDTAERLVEQDWREKYYIEKTGQTWKYASDSCMLMGSKWAPSYVVNVQESYPADIADSPHWIGATAEITPWFKFSDVNECVEYPGLCKNGGTCENLCGDYRCHCTEGNQGTHCDGDIDECKEYKPCKNGGNCTNTKGSFFCTCNSNYTGALCNEDVDECYQNPSRCNNGECQNFYGGFLCSCHTGFTGALCNTDLDECDLKPCSNNGSCVNTLGSFHCNCVDSWDGPLCEHDLCNTKATKLVFAVDTSFSSTGEIFHKQLQYITDVVSRITISDVKFKVAVISFGSTAKVAIDFDSYTNNTELLDQVNKMPFMNGTTNIPAACSEIKKIIELTSWRSQFVFLFTDGMPNSLSDAVNSVNNLRAYLEISSDQNEVYLITFGNDVRHEGFHQLSKNSRHSDVFPSTNLEPLYNVFQKRVNVTCAACEIRRDVDLVLVLDTSSIQHPTTYLASRNIFLQLLAAMNEFVFLGQGYVQIGVVHYSDNATVFMPLNFTHDLNTFASTFQASLQDNFNSSSNLSNALQFIQKEMFTTKHGARDHASKYVVHVFNGHDTNITESIGIVEDMTKRGINILSIGIGTKYQDSDVLKTATSPFHAYFSELDFSTNQWNLTNTELEFVKKFNSRLECTSRINA</sequence>
<feature type="region of interest" description="Disordered" evidence="5">
    <location>
        <begin position="1"/>
        <end position="49"/>
    </location>
</feature>
<dbReference type="PROSITE" id="PS01186">
    <property type="entry name" value="EGF_2"/>
    <property type="match status" value="1"/>
</dbReference>
<dbReference type="PROSITE" id="PS00010">
    <property type="entry name" value="ASX_HYDROXYL"/>
    <property type="match status" value="4"/>
</dbReference>
<dbReference type="InterPro" id="IPR036465">
    <property type="entry name" value="vWFA_dom_sf"/>
</dbReference>
<dbReference type="CDD" id="cd00054">
    <property type="entry name" value="EGF_CA"/>
    <property type="match status" value="4"/>
</dbReference>
<dbReference type="InterPro" id="IPR002035">
    <property type="entry name" value="VWF_A"/>
</dbReference>
<dbReference type="EMBL" id="JH819189">
    <property type="protein sequence ID" value="EKC35182.1"/>
    <property type="molecule type" value="Genomic_DNA"/>
</dbReference>
<dbReference type="SMART" id="SM00327">
    <property type="entry name" value="VWA"/>
    <property type="match status" value="2"/>
</dbReference>
<dbReference type="InterPro" id="IPR000152">
    <property type="entry name" value="EGF-type_Asp/Asn_hydroxyl_site"/>
</dbReference>
<evidence type="ECO:0000256" key="5">
    <source>
        <dbReference type="SAM" id="MobiDB-lite"/>
    </source>
</evidence>
<feature type="disulfide bond" evidence="4">
    <location>
        <begin position="299"/>
        <end position="308"/>
    </location>
</feature>
<feature type="disulfide bond" evidence="4">
    <location>
        <begin position="183"/>
        <end position="192"/>
    </location>
</feature>